<evidence type="ECO:0000259" key="1">
    <source>
        <dbReference type="Pfam" id="PF04841"/>
    </source>
</evidence>
<protein>
    <recommendedName>
        <fullName evidence="1">Vps16 N-terminal domain-containing protein</fullName>
    </recommendedName>
</protein>
<dbReference type="Proteomes" id="UP001159405">
    <property type="component" value="Unassembled WGS sequence"/>
</dbReference>
<dbReference type="InterPro" id="IPR006926">
    <property type="entry name" value="Vps16_N"/>
</dbReference>
<dbReference type="PANTHER" id="PTHR12811">
    <property type="entry name" value="VACUOLAR PROTEIN SORTING VPS16"/>
    <property type="match status" value="1"/>
</dbReference>
<keyword evidence="3" id="KW-1185">Reference proteome</keyword>
<name>A0ABN8PJH3_9CNID</name>
<accession>A0ABN8PJH3</accession>
<dbReference type="PANTHER" id="PTHR12811:SF0">
    <property type="entry name" value="VACUOLAR PROTEIN SORTING-ASSOCIATED PROTEIN 16 HOMOLOG"/>
    <property type="match status" value="1"/>
</dbReference>
<comment type="caution">
    <text evidence="2">The sequence shown here is derived from an EMBL/GenBank/DDBJ whole genome shotgun (WGS) entry which is preliminary data.</text>
</comment>
<organism evidence="2 3">
    <name type="scientific">Porites lobata</name>
    <dbReference type="NCBI Taxonomy" id="104759"/>
    <lineage>
        <taxon>Eukaryota</taxon>
        <taxon>Metazoa</taxon>
        <taxon>Cnidaria</taxon>
        <taxon>Anthozoa</taxon>
        <taxon>Hexacorallia</taxon>
        <taxon>Scleractinia</taxon>
        <taxon>Fungiina</taxon>
        <taxon>Poritidae</taxon>
        <taxon>Porites</taxon>
    </lineage>
</organism>
<feature type="domain" description="Vps16 N-terminal" evidence="1">
    <location>
        <begin position="34"/>
        <end position="118"/>
    </location>
</feature>
<dbReference type="EMBL" id="CALNXK010000074">
    <property type="protein sequence ID" value="CAH3144697.1"/>
    <property type="molecule type" value="Genomic_DNA"/>
</dbReference>
<sequence length="144" mass="16188">MPHDRGSSLLVAIDNLLYLTEKGQCNRLTVSFSAGATVTSIIEMAISYNYEYLAMFTDTGLLWIGSADLQKVYCEFNTSCPSRPKQLTWCAMGAVICYWDDYLDVVGPTMDTIRYPLINKIILYDDQTSFPTICEASYLTARTC</sequence>
<evidence type="ECO:0000313" key="2">
    <source>
        <dbReference type="EMBL" id="CAH3144697.1"/>
    </source>
</evidence>
<reference evidence="2 3" key="1">
    <citation type="submission" date="2022-05" db="EMBL/GenBank/DDBJ databases">
        <authorList>
            <consortium name="Genoscope - CEA"/>
            <person name="William W."/>
        </authorList>
    </citation>
    <scope>NUCLEOTIDE SEQUENCE [LARGE SCALE GENOMIC DNA]</scope>
</reference>
<gene>
    <name evidence="2" type="ORF">PLOB_00044244</name>
</gene>
<proteinExistence type="predicted"/>
<dbReference type="InterPro" id="IPR016534">
    <property type="entry name" value="VPS16"/>
</dbReference>
<dbReference type="Pfam" id="PF04841">
    <property type="entry name" value="Vps16_N"/>
    <property type="match status" value="1"/>
</dbReference>
<evidence type="ECO:0000313" key="3">
    <source>
        <dbReference type="Proteomes" id="UP001159405"/>
    </source>
</evidence>